<reference evidence="3" key="2">
    <citation type="journal article" date="2014" name="ISME J.">
        <title>Microbial stratification in low pH oxic and suboxic macroscopic growths along an acid mine drainage.</title>
        <authorList>
            <person name="Mendez-Garcia C."/>
            <person name="Mesa V."/>
            <person name="Sprenger R.R."/>
            <person name="Richter M."/>
            <person name="Diez M.S."/>
            <person name="Solano J."/>
            <person name="Bargiela R."/>
            <person name="Golyshina O.V."/>
            <person name="Manteca A."/>
            <person name="Ramos J.L."/>
            <person name="Gallego J.R."/>
            <person name="Llorente I."/>
            <person name="Martins Dos Santos V.A."/>
            <person name="Jensen O.N."/>
            <person name="Pelaez A.I."/>
            <person name="Sanchez J."/>
            <person name="Ferrer M."/>
        </authorList>
    </citation>
    <scope>NUCLEOTIDE SEQUENCE</scope>
</reference>
<gene>
    <name evidence="3" type="ORF">B1A_20580</name>
</gene>
<dbReference type="EMBL" id="AUZX01015188">
    <property type="protein sequence ID" value="EQD29694.1"/>
    <property type="molecule type" value="Genomic_DNA"/>
</dbReference>
<organism evidence="3">
    <name type="scientific">mine drainage metagenome</name>
    <dbReference type="NCBI Taxonomy" id="410659"/>
    <lineage>
        <taxon>unclassified sequences</taxon>
        <taxon>metagenomes</taxon>
        <taxon>ecological metagenomes</taxon>
    </lineage>
</organism>
<dbReference type="AlphaFoldDB" id="T0ZLS7"/>
<accession>T0ZLS7</accession>
<feature type="non-terminal residue" evidence="3">
    <location>
        <position position="153"/>
    </location>
</feature>
<protein>
    <submittedName>
        <fullName evidence="3">Nucleotidyltransferase</fullName>
    </submittedName>
</protein>
<feature type="domain" description="Adenylyltransferase AadA C-terminal" evidence="2">
    <location>
        <begin position="103"/>
        <end position="140"/>
    </location>
</feature>
<evidence type="ECO:0000256" key="1">
    <source>
        <dbReference type="ARBA" id="ARBA00022679"/>
    </source>
</evidence>
<evidence type="ECO:0000313" key="3">
    <source>
        <dbReference type="EMBL" id="EQD29694.1"/>
    </source>
</evidence>
<sequence>MVRILFEPGLCPGTGVEASVVEESAARRPSTPWPYRVHFTTSPPEPTTVWCEPGSGDSDLILHYAVTRQAGWAAYGPPATDVVGEVGRRIVAAQLAAELRWAISHASESYAVLNACRALRWAKEEMLCSKTAGGTWALSRGIEPALVGQALSA</sequence>
<reference evidence="3" key="1">
    <citation type="submission" date="2013-08" db="EMBL/GenBank/DDBJ databases">
        <authorList>
            <person name="Mendez C."/>
            <person name="Richter M."/>
            <person name="Ferrer M."/>
            <person name="Sanchez J."/>
        </authorList>
    </citation>
    <scope>NUCLEOTIDE SEQUENCE</scope>
</reference>
<dbReference type="GO" id="GO:0016740">
    <property type="term" value="F:transferase activity"/>
    <property type="evidence" value="ECO:0007669"/>
    <property type="project" value="UniProtKB-KW"/>
</dbReference>
<dbReference type="InterPro" id="IPR025184">
    <property type="entry name" value="AadA_C"/>
</dbReference>
<name>T0ZLS7_9ZZZZ</name>
<proteinExistence type="predicted"/>
<keyword evidence="1 3" id="KW-0808">Transferase</keyword>
<evidence type="ECO:0000259" key="2">
    <source>
        <dbReference type="Pfam" id="PF13427"/>
    </source>
</evidence>
<dbReference type="Pfam" id="PF13427">
    <property type="entry name" value="AadA_C"/>
    <property type="match status" value="1"/>
</dbReference>
<comment type="caution">
    <text evidence="3">The sequence shown here is derived from an EMBL/GenBank/DDBJ whole genome shotgun (WGS) entry which is preliminary data.</text>
</comment>